<protein>
    <submittedName>
        <fullName evidence="1">Uncharacterized protein</fullName>
    </submittedName>
</protein>
<gene>
    <name evidence="1" type="ORF">FTV88_2560</name>
</gene>
<accession>A0A5Q2N427</accession>
<keyword evidence="2" id="KW-1185">Reference proteome</keyword>
<evidence type="ECO:0000313" key="1">
    <source>
        <dbReference type="EMBL" id="QGG48653.1"/>
    </source>
</evidence>
<reference evidence="2" key="1">
    <citation type="submission" date="2019-11" db="EMBL/GenBank/DDBJ databases">
        <title>Genome sequence of Heliorestis convoluta strain HH, an alkaliphilic and minimalistic phototrophic bacterium from a soda lake in Egypt.</title>
        <authorList>
            <person name="Dewey E.D."/>
            <person name="Stokes L.M."/>
            <person name="Burchell B.M."/>
            <person name="Shaffer K.N."/>
            <person name="Huntington A.M."/>
            <person name="Baker J.M."/>
            <person name="Nadendla S."/>
            <person name="Giglio M.G."/>
            <person name="Touchman J.W."/>
            <person name="Blankenship R.E."/>
            <person name="Madigan M.T."/>
            <person name="Sattley W.M."/>
        </authorList>
    </citation>
    <scope>NUCLEOTIDE SEQUENCE [LARGE SCALE GENOMIC DNA]</scope>
    <source>
        <strain evidence="2">HH</strain>
    </source>
</reference>
<dbReference type="AlphaFoldDB" id="A0A5Q2N427"/>
<sequence>MLLVKNPFLFFESKRQYKRKDSIYRQEKRTKDPIVREVIYTLAHH</sequence>
<proteinExistence type="predicted"/>
<name>A0A5Q2N427_9FIRM</name>
<dbReference type="KEGG" id="hcv:FTV88_2560"/>
<evidence type="ECO:0000313" key="2">
    <source>
        <dbReference type="Proteomes" id="UP000366051"/>
    </source>
</evidence>
<organism evidence="1 2">
    <name type="scientific">Heliorestis convoluta</name>
    <dbReference type="NCBI Taxonomy" id="356322"/>
    <lineage>
        <taxon>Bacteria</taxon>
        <taxon>Bacillati</taxon>
        <taxon>Bacillota</taxon>
        <taxon>Clostridia</taxon>
        <taxon>Eubacteriales</taxon>
        <taxon>Heliobacteriaceae</taxon>
        <taxon>Heliorestis</taxon>
    </lineage>
</organism>
<dbReference type="EMBL" id="CP045875">
    <property type="protein sequence ID" value="QGG48653.1"/>
    <property type="molecule type" value="Genomic_DNA"/>
</dbReference>
<dbReference type="Proteomes" id="UP000366051">
    <property type="component" value="Chromosome"/>
</dbReference>